<protein>
    <submittedName>
        <fullName evidence="1">Uncharacterized protein</fullName>
    </submittedName>
</protein>
<organism evidence="1">
    <name type="scientific">Anguilla anguilla</name>
    <name type="common">European freshwater eel</name>
    <name type="synonym">Muraena anguilla</name>
    <dbReference type="NCBI Taxonomy" id="7936"/>
    <lineage>
        <taxon>Eukaryota</taxon>
        <taxon>Metazoa</taxon>
        <taxon>Chordata</taxon>
        <taxon>Craniata</taxon>
        <taxon>Vertebrata</taxon>
        <taxon>Euteleostomi</taxon>
        <taxon>Actinopterygii</taxon>
        <taxon>Neopterygii</taxon>
        <taxon>Teleostei</taxon>
        <taxon>Anguilliformes</taxon>
        <taxon>Anguillidae</taxon>
        <taxon>Anguilla</taxon>
    </lineage>
</organism>
<evidence type="ECO:0000313" key="1">
    <source>
        <dbReference type="EMBL" id="JAH40062.1"/>
    </source>
</evidence>
<reference evidence="1" key="2">
    <citation type="journal article" date="2015" name="Fish Shellfish Immunol.">
        <title>Early steps in the European eel (Anguilla anguilla)-Vibrio vulnificus interaction in the gills: Role of the RtxA13 toxin.</title>
        <authorList>
            <person name="Callol A."/>
            <person name="Pajuelo D."/>
            <person name="Ebbesson L."/>
            <person name="Teles M."/>
            <person name="MacKenzie S."/>
            <person name="Amaro C."/>
        </authorList>
    </citation>
    <scope>NUCLEOTIDE SEQUENCE</scope>
</reference>
<dbReference type="EMBL" id="GBXM01068515">
    <property type="protein sequence ID" value="JAH40062.1"/>
    <property type="molecule type" value="Transcribed_RNA"/>
</dbReference>
<proteinExistence type="predicted"/>
<name>A0A0E9SFN7_ANGAN</name>
<accession>A0A0E9SFN7</accession>
<sequence>MVKRNFKEILRPPNCHLWGM</sequence>
<dbReference type="AlphaFoldDB" id="A0A0E9SFN7"/>
<reference evidence="1" key="1">
    <citation type="submission" date="2014-11" db="EMBL/GenBank/DDBJ databases">
        <authorList>
            <person name="Amaro Gonzalez C."/>
        </authorList>
    </citation>
    <scope>NUCLEOTIDE SEQUENCE</scope>
</reference>